<dbReference type="GO" id="GO:0005886">
    <property type="term" value="C:plasma membrane"/>
    <property type="evidence" value="ECO:0007669"/>
    <property type="project" value="UniProtKB-SubCell"/>
</dbReference>
<name>A0AAW6TZ10_9BACT</name>
<evidence type="ECO:0000313" key="9">
    <source>
        <dbReference type="Proteomes" id="UP001431776"/>
    </source>
</evidence>
<evidence type="ECO:0000256" key="7">
    <source>
        <dbReference type="SAM" id="Phobius"/>
    </source>
</evidence>
<dbReference type="Proteomes" id="UP001431776">
    <property type="component" value="Unassembled WGS sequence"/>
</dbReference>
<comment type="similarity">
    <text evidence="2">Belongs to the chromate ion transporter (CHR) (TC 2.A.51) family.</text>
</comment>
<feature type="transmembrane region" description="Helical" evidence="7">
    <location>
        <begin position="112"/>
        <end position="136"/>
    </location>
</feature>
<accession>A0AAW6TZ10</accession>
<evidence type="ECO:0000256" key="6">
    <source>
        <dbReference type="ARBA" id="ARBA00023136"/>
    </source>
</evidence>
<dbReference type="Pfam" id="PF02417">
    <property type="entry name" value="Chromate_transp"/>
    <property type="match status" value="1"/>
</dbReference>
<reference evidence="8" key="1">
    <citation type="submission" date="2023-05" db="EMBL/GenBank/DDBJ databases">
        <title>Anaerotaeda fermentans gen. nov., sp. nov., a novel anaerobic planctomycete of the new family within the order Sedimentisphaerales isolated from Taman Peninsula, Russia.</title>
        <authorList>
            <person name="Khomyakova M.A."/>
            <person name="Merkel A.Y."/>
            <person name="Slobodkin A.I."/>
        </authorList>
    </citation>
    <scope>NUCLEOTIDE SEQUENCE</scope>
    <source>
        <strain evidence="8">M17dextr</strain>
    </source>
</reference>
<evidence type="ECO:0000256" key="5">
    <source>
        <dbReference type="ARBA" id="ARBA00022989"/>
    </source>
</evidence>
<evidence type="ECO:0000256" key="3">
    <source>
        <dbReference type="ARBA" id="ARBA00022475"/>
    </source>
</evidence>
<keyword evidence="3" id="KW-1003">Cell membrane</keyword>
<evidence type="ECO:0000313" key="8">
    <source>
        <dbReference type="EMBL" id="MDI6448773.1"/>
    </source>
</evidence>
<keyword evidence="6 7" id="KW-0472">Membrane</keyword>
<feature type="transmembrane region" description="Helical" evidence="7">
    <location>
        <begin position="148"/>
        <end position="177"/>
    </location>
</feature>
<evidence type="ECO:0000256" key="2">
    <source>
        <dbReference type="ARBA" id="ARBA00005262"/>
    </source>
</evidence>
<keyword evidence="5 7" id="KW-1133">Transmembrane helix</keyword>
<dbReference type="GO" id="GO:0015109">
    <property type="term" value="F:chromate transmembrane transporter activity"/>
    <property type="evidence" value="ECO:0007669"/>
    <property type="project" value="InterPro"/>
</dbReference>
<feature type="transmembrane region" description="Helical" evidence="7">
    <location>
        <begin position="84"/>
        <end position="106"/>
    </location>
</feature>
<comment type="subcellular location">
    <subcellularLocation>
        <location evidence="1">Cell membrane</location>
        <topology evidence="1">Multi-pass membrane protein</topology>
    </subcellularLocation>
</comment>
<evidence type="ECO:0000256" key="1">
    <source>
        <dbReference type="ARBA" id="ARBA00004651"/>
    </source>
</evidence>
<proteinExistence type="inferred from homology"/>
<protein>
    <submittedName>
        <fullName evidence="8">Chromate transporter</fullName>
    </submittedName>
</protein>
<dbReference type="PANTHER" id="PTHR43663:SF2">
    <property type="entry name" value="CHROMATE TRANSPORT PROTEIN-RELATED"/>
    <property type="match status" value="1"/>
</dbReference>
<dbReference type="AlphaFoldDB" id="A0AAW6TZ10"/>
<dbReference type="EMBL" id="JASCXX010000006">
    <property type="protein sequence ID" value="MDI6448773.1"/>
    <property type="molecule type" value="Genomic_DNA"/>
</dbReference>
<sequence length="197" mass="21012">MCTVARRISLARLFWTFFRIGLLTFGGGVAMAAVMRYELVLKRRWLGEDDFVSAMSTATAVPGVIAVNLAFLQGQRFGGLPGAGAAVLGTICPSFFVILLIVGFALPHFDHPTVAVFLKGCAIAVSGQIAFATYTFARRVRRNWRTGLACAVGLTVLLLGLHPIWAVVAAAGLSYFLQEPNGLSDTNGSEESQEGDA</sequence>
<feature type="transmembrane region" description="Helical" evidence="7">
    <location>
        <begin position="12"/>
        <end position="34"/>
    </location>
</feature>
<comment type="caution">
    <text evidence="8">The sequence shown here is derived from an EMBL/GenBank/DDBJ whole genome shotgun (WGS) entry which is preliminary data.</text>
</comment>
<evidence type="ECO:0000256" key="4">
    <source>
        <dbReference type="ARBA" id="ARBA00022692"/>
    </source>
</evidence>
<dbReference type="RefSeq" id="WP_349244182.1">
    <property type="nucleotide sequence ID" value="NZ_JASCXX010000006.1"/>
</dbReference>
<dbReference type="PANTHER" id="PTHR43663">
    <property type="entry name" value="CHROMATE TRANSPORT PROTEIN-RELATED"/>
    <property type="match status" value="1"/>
</dbReference>
<keyword evidence="9" id="KW-1185">Reference proteome</keyword>
<feature type="transmembrane region" description="Helical" evidence="7">
    <location>
        <begin position="54"/>
        <end position="72"/>
    </location>
</feature>
<keyword evidence="4 7" id="KW-0812">Transmembrane</keyword>
<gene>
    <name evidence="8" type="ORF">QJ522_06925</name>
</gene>
<organism evidence="8 9">
    <name type="scientific">Anaerobaca lacustris</name>
    <dbReference type="NCBI Taxonomy" id="3044600"/>
    <lineage>
        <taxon>Bacteria</taxon>
        <taxon>Pseudomonadati</taxon>
        <taxon>Planctomycetota</taxon>
        <taxon>Phycisphaerae</taxon>
        <taxon>Sedimentisphaerales</taxon>
        <taxon>Anaerobacaceae</taxon>
        <taxon>Anaerobaca</taxon>
    </lineage>
</organism>
<dbReference type="InterPro" id="IPR003370">
    <property type="entry name" value="Chromate_transpt"/>
</dbReference>
<dbReference type="InterPro" id="IPR052518">
    <property type="entry name" value="CHR_Transporter"/>
</dbReference>